<dbReference type="Gene3D" id="3.90.830.10">
    <property type="entry name" value="Syntaxin Binding Protein 1, Chain A, domain 2"/>
    <property type="match status" value="1"/>
</dbReference>
<dbReference type="PhylomeDB" id="A0A0D2UF28"/>
<dbReference type="Gene3D" id="3.40.50.1910">
    <property type="match status" value="1"/>
</dbReference>
<dbReference type="Gene3D" id="3.40.50.2060">
    <property type="match status" value="1"/>
</dbReference>
<dbReference type="InterPro" id="IPR043154">
    <property type="entry name" value="Sec-1-like_dom1"/>
</dbReference>
<dbReference type="GO" id="GO:0016192">
    <property type="term" value="P:vesicle-mediated transport"/>
    <property type="evidence" value="ECO:0007669"/>
    <property type="project" value="InterPro"/>
</dbReference>
<protein>
    <submittedName>
        <fullName evidence="3">Vesicle transporter</fullName>
    </submittedName>
</protein>
<dbReference type="Pfam" id="PF00995">
    <property type="entry name" value="Sec1"/>
    <property type="match status" value="1"/>
</dbReference>
<accession>A0A0D2UF28</accession>
<dbReference type="Gene3D" id="1.25.40.60">
    <property type="match status" value="1"/>
</dbReference>
<dbReference type="InterPro" id="IPR027482">
    <property type="entry name" value="Sec1-like_dom2"/>
</dbReference>
<evidence type="ECO:0000256" key="2">
    <source>
        <dbReference type="SAM" id="MobiDB-lite"/>
    </source>
</evidence>
<feature type="compositionally biased region" description="Basic and acidic residues" evidence="2">
    <location>
        <begin position="530"/>
        <end position="539"/>
    </location>
</feature>
<evidence type="ECO:0000256" key="1">
    <source>
        <dbReference type="ARBA" id="ARBA00009884"/>
    </source>
</evidence>
<dbReference type="FunCoup" id="A0A0D2UF28">
    <property type="interactions" value="221"/>
</dbReference>
<dbReference type="InterPro" id="IPR036045">
    <property type="entry name" value="Sec1-like_sf"/>
</dbReference>
<dbReference type="OrthoDB" id="2228at2759"/>
<organism evidence="3 4">
    <name type="scientific">Capsaspora owczarzaki (strain ATCC 30864)</name>
    <dbReference type="NCBI Taxonomy" id="595528"/>
    <lineage>
        <taxon>Eukaryota</taxon>
        <taxon>Filasterea</taxon>
        <taxon>Capsaspora</taxon>
    </lineage>
</organism>
<evidence type="ECO:0000313" key="3">
    <source>
        <dbReference type="EMBL" id="KJE93701.1"/>
    </source>
</evidence>
<dbReference type="EMBL" id="KE346365">
    <property type="protein sequence ID" value="KJE93701.1"/>
    <property type="molecule type" value="Genomic_DNA"/>
</dbReference>
<evidence type="ECO:0000313" key="4">
    <source>
        <dbReference type="Proteomes" id="UP000008743"/>
    </source>
</evidence>
<feature type="region of interest" description="Disordered" evidence="2">
    <location>
        <begin position="511"/>
        <end position="549"/>
    </location>
</feature>
<reference evidence="4" key="1">
    <citation type="submission" date="2011-02" db="EMBL/GenBank/DDBJ databases">
        <title>The Genome Sequence of Capsaspora owczarzaki ATCC 30864.</title>
        <authorList>
            <person name="Russ C."/>
            <person name="Cuomo C."/>
            <person name="Burger G."/>
            <person name="Gray M.W."/>
            <person name="Holland P.W.H."/>
            <person name="King N."/>
            <person name="Lang F.B.F."/>
            <person name="Roger A.J."/>
            <person name="Ruiz-Trillo I."/>
            <person name="Young S.K."/>
            <person name="Zeng Q."/>
            <person name="Gargeya S."/>
            <person name="Alvarado L."/>
            <person name="Berlin A."/>
            <person name="Chapman S.B."/>
            <person name="Chen Z."/>
            <person name="Freedman E."/>
            <person name="Gellesch M."/>
            <person name="Goldberg J."/>
            <person name="Griggs A."/>
            <person name="Gujja S."/>
            <person name="Heilman E."/>
            <person name="Heiman D."/>
            <person name="Howarth C."/>
            <person name="Mehta T."/>
            <person name="Neiman D."/>
            <person name="Pearson M."/>
            <person name="Roberts A."/>
            <person name="Saif S."/>
            <person name="Shea T."/>
            <person name="Shenoy N."/>
            <person name="Sisk P."/>
            <person name="Stolte C."/>
            <person name="Sykes S."/>
            <person name="White J."/>
            <person name="Yandava C."/>
            <person name="Haas B."/>
            <person name="Nusbaum C."/>
            <person name="Birren B."/>
        </authorList>
    </citation>
    <scope>NUCLEOTIDE SEQUENCE</scope>
    <source>
        <strain evidence="4">ATCC 30864</strain>
    </source>
</reference>
<dbReference type="eggNOG" id="KOG1300">
    <property type="taxonomic scope" value="Eukaryota"/>
</dbReference>
<dbReference type="InterPro" id="IPR001619">
    <property type="entry name" value="Sec1-like"/>
</dbReference>
<dbReference type="InParanoid" id="A0A0D2UF28"/>
<dbReference type="STRING" id="595528.A0A0D2UF28"/>
<proteinExistence type="inferred from homology"/>
<sequence>MSMRDLTHERIMDGVIRRIKPENNFKILVLDHLSTRVISSVCRMYDIMDEGVTLVENIAKKRRAFRQYEAIYLVSPTEQSVNAIIADFDKQHVSEVQYKKAHIFFTSMCPDALFKKLSSCKALVQFLGTLEEIYVEFLPAESQAFSLDSPQSFHSFYSPHSANVDPAQRRIADQIATLCATLGENPVIRYSTTNEQNMTLATYVQARIDQYLAAGSIVPTSSKRSQLFLVDRSVDLVSPMLHELTYQAMAYDLLPIVNDVYDFKFSTGNGRTETKPVIIGESDRLWPDLRHRHIADAIRDVSDGFKKFLSQSKAGALSKTEKVSLGELSEALKEMPQHQDQMQRYSLHVHIAERCMEFFKELQLESIARVEQNMVMGEDEHGEPIKNIIPELVPLMQDSKISPENKLRLLTVYTLTREGLLDSELQKFMEHSNLPPKLRKAMENLIYLGAAVSTNDKRTLRKYKRRERSEETSYALSRWVPVLKDMLEDILEDKVDKNFFASVRDENVDSSADAGAAASVRSTKSGWAKTNKDKREGKDAASSSRKTSETKTGPRLIVFFMGGITYSELRAAYEVNDKSKREIIVGGTHFTTANQYIENLGSLDKAAEAT</sequence>
<comment type="similarity">
    <text evidence="1">Belongs to the STXBP/unc-18/SEC1 family.</text>
</comment>
<gene>
    <name evidence="3" type="ORF">CAOG_004455</name>
</gene>
<dbReference type="PIRSF" id="PIRSF005715">
    <property type="entry name" value="VPS45_Sec1"/>
    <property type="match status" value="1"/>
</dbReference>
<keyword evidence="4" id="KW-1185">Reference proteome</keyword>
<dbReference type="InterPro" id="IPR043127">
    <property type="entry name" value="Sec-1-like_dom3a"/>
</dbReference>
<dbReference type="Proteomes" id="UP000008743">
    <property type="component" value="Unassembled WGS sequence"/>
</dbReference>
<dbReference type="AlphaFoldDB" id="A0A0D2UF28"/>
<name>A0A0D2UF28_CAPO3</name>
<dbReference type="PANTHER" id="PTHR11679">
    <property type="entry name" value="VESICLE PROTEIN SORTING-ASSOCIATED"/>
    <property type="match status" value="1"/>
</dbReference>
<dbReference type="SUPFAM" id="SSF56815">
    <property type="entry name" value="Sec1/munc18-like (SM) proteins"/>
    <property type="match status" value="1"/>
</dbReference>